<feature type="compositionally biased region" description="Basic and acidic residues" evidence="1">
    <location>
        <begin position="140"/>
        <end position="153"/>
    </location>
</feature>
<protein>
    <submittedName>
        <fullName evidence="2">Uncharacterized protein</fullName>
    </submittedName>
</protein>
<keyword evidence="3" id="KW-1185">Reference proteome</keyword>
<evidence type="ECO:0000256" key="1">
    <source>
        <dbReference type="SAM" id="MobiDB-lite"/>
    </source>
</evidence>
<reference evidence="2" key="1">
    <citation type="submission" date="2022-11" db="EMBL/GenBank/DDBJ databases">
        <authorList>
            <person name="Mo P."/>
        </authorList>
    </citation>
    <scope>NUCLEOTIDE SEQUENCE</scope>
    <source>
        <strain evidence="2">HUAS 11-8</strain>
    </source>
</reference>
<name>A0ABY7AYV6_9PSEU</name>
<organism evidence="2 3">
    <name type="scientific">Amycolatopsis cynarae</name>
    <dbReference type="NCBI Taxonomy" id="2995223"/>
    <lineage>
        <taxon>Bacteria</taxon>
        <taxon>Bacillati</taxon>
        <taxon>Actinomycetota</taxon>
        <taxon>Actinomycetes</taxon>
        <taxon>Pseudonocardiales</taxon>
        <taxon>Pseudonocardiaceae</taxon>
        <taxon>Amycolatopsis</taxon>
    </lineage>
</organism>
<feature type="region of interest" description="Disordered" evidence="1">
    <location>
        <begin position="45"/>
        <end position="335"/>
    </location>
</feature>
<feature type="compositionally biased region" description="Basic and acidic residues" evidence="1">
    <location>
        <begin position="273"/>
        <end position="286"/>
    </location>
</feature>
<feature type="compositionally biased region" description="Low complexity" evidence="1">
    <location>
        <begin position="304"/>
        <end position="313"/>
    </location>
</feature>
<dbReference type="RefSeq" id="WP_268755380.1">
    <property type="nucleotide sequence ID" value="NZ_CP113836.1"/>
</dbReference>
<evidence type="ECO:0000313" key="2">
    <source>
        <dbReference type="EMBL" id="WAL65209.1"/>
    </source>
</evidence>
<accession>A0ABY7AYV6</accession>
<gene>
    <name evidence="2" type="ORF">ORV05_30570</name>
</gene>
<feature type="compositionally biased region" description="Low complexity" evidence="1">
    <location>
        <begin position="124"/>
        <end position="135"/>
    </location>
</feature>
<proteinExistence type="predicted"/>
<evidence type="ECO:0000313" key="3">
    <source>
        <dbReference type="Proteomes" id="UP001163203"/>
    </source>
</evidence>
<dbReference type="EMBL" id="CP113836">
    <property type="protein sequence ID" value="WAL65209.1"/>
    <property type="molecule type" value="Genomic_DNA"/>
</dbReference>
<dbReference type="Proteomes" id="UP001163203">
    <property type="component" value="Chromosome"/>
</dbReference>
<sequence length="378" mass="40874">MSLFGQVWLWSVLAFAAGVLLTWLLLVRPAQARNRLLERRLLAAQAAPAREPEPEPEQRVAPTRTFEPEPEPEPTRAFEPEPFQPEPFQPEHPADYPAQPEPGPQPHWYERDSFGSPVTEQAESGGSLFSSPVSSALEPESEHRPEPETEAEKTSVFAPFEQAESGSLFESGKEAGSLFEPGRETGSLFDTGHEAGSLFEPAPEQTGRHGLLDEREEAVEPAPPAYAFGGDSAPVAHEETPVESTQVLLPKRQPKTPPRGTEMPQLSPPSMRAIERREPLDAEGRGRSGSLFEPAVSTAGGAGESRSLSSGSVPPGPFGPGSAMPRPGGGKPADDFAVKASVTALRYCTEDSPQFARMVAEVWFRTPTDAERVGFRPL</sequence>